<accession>A0A9D1FGF3</accession>
<dbReference type="SUPFAM" id="SSF53383">
    <property type="entry name" value="PLP-dependent transferases"/>
    <property type="match status" value="1"/>
</dbReference>
<dbReference type="GO" id="GO:0030170">
    <property type="term" value="F:pyridoxal phosphate binding"/>
    <property type="evidence" value="ECO:0007669"/>
    <property type="project" value="InterPro"/>
</dbReference>
<dbReference type="Pfam" id="PF00155">
    <property type="entry name" value="Aminotran_1_2"/>
    <property type="match status" value="1"/>
</dbReference>
<dbReference type="AlphaFoldDB" id="A0A9D1FGF3"/>
<comment type="caution">
    <text evidence="4">The sequence shown here is derived from an EMBL/GenBank/DDBJ whole genome shotgun (WGS) entry which is preliminary data.</text>
</comment>
<comment type="cofactor">
    <cofactor evidence="1">
        <name>pyridoxal 5'-phosphate</name>
        <dbReference type="ChEBI" id="CHEBI:597326"/>
    </cofactor>
</comment>
<dbReference type="InterPro" id="IPR050087">
    <property type="entry name" value="AON_synthase_class-II"/>
</dbReference>
<evidence type="ECO:0000256" key="2">
    <source>
        <dbReference type="ARBA" id="ARBA00022679"/>
    </source>
</evidence>
<sequence>MKFEDFLYTKDGADLFEKTQGLDEVLSSGVMTGSEGLGIRLLEKTSPEVKIKERSGSEHSVIMLGSNSYLNLTTNKKVCEAAMRAIGDFGYGMGAVSVYAGITQLHKELEKRIANFYGCEDAVLFPSGYGTNIGVISALCSKNDVIINDSANHASIFDGSKLSGANLKVYPHGDIKALERILEKLKNTAAAKLIITDGVFSMYGDIAKLDAICDLAGHYGAKVMVDDAHGLGIVGSTGRGSAQVFGVEKRIDLNVGMLSKTAGAIGGYCATTRKIAQYLRHYARSYFFSTALPAPVVAGLNEVFKLLEHDRAGRKELWENIMFLKEKLNKAGFNTENTQSGIIPIVIGDEQLLFKMHQDLRLSGVYVNIVTYPAVRRKDCRLRLCVMKDLTKVQIEKAVDIITKIGKKYGVI</sequence>
<proteinExistence type="predicted"/>
<dbReference type="InterPro" id="IPR015421">
    <property type="entry name" value="PyrdxlP-dep_Trfase_major"/>
</dbReference>
<evidence type="ECO:0000313" key="4">
    <source>
        <dbReference type="EMBL" id="HIS73391.1"/>
    </source>
</evidence>
<evidence type="ECO:0000259" key="3">
    <source>
        <dbReference type="Pfam" id="PF00155"/>
    </source>
</evidence>
<dbReference type="Gene3D" id="3.40.640.10">
    <property type="entry name" value="Type I PLP-dependent aspartate aminotransferase-like (Major domain)"/>
    <property type="match status" value="1"/>
</dbReference>
<keyword evidence="2" id="KW-0808">Transferase</keyword>
<gene>
    <name evidence="4" type="ORF">IAA86_00015</name>
</gene>
<dbReference type="Gene3D" id="3.90.1150.10">
    <property type="entry name" value="Aspartate Aminotransferase, domain 1"/>
    <property type="match status" value="1"/>
</dbReference>
<reference evidence="4" key="2">
    <citation type="journal article" date="2021" name="PeerJ">
        <title>Extensive microbial diversity within the chicken gut microbiome revealed by metagenomics and culture.</title>
        <authorList>
            <person name="Gilroy R."/>
            <person name="Ravi A."/>
            <person name="Getino M."/>
            <person name="Pursley I."/>
            <person name="Horton D.L."/>
            <person name="Alikhan N.F."/>
            <person name="Baker D."/>
            <person name="Gharbi K."/>
            <person name="Hall N."/>
            <person name="Watson M."/>
            <person name="Adriaenssens E.M."/>
            <person name="Foster-Nyarko E."/>
            <person name="Jarju S."/>
            <person name="Secka A."/>
            <person name="Antonio M."/>
            <person name="Oren A."/>
            <person name="Chaudhuri R.R."/>
            <person name="La Ragione R."/>
            <person name="Hildebrand F."/>
            <person name="Pallen M.J."/>
        </authorList>
    </citation>
    <scope>NUCLEOTIDE SEQUENCE</scope>
    <source>
        <strain evidence="4">CHK152-2871</strain>
    </source>
</reference>
<dbReference type="PANTHER" id="PTHR13693">
    <property type="entry name" value="CLASS II AMINOTRANSFERASE/8-AMINO-7-OXONONANOATE SYNTHASE"/>
    <property type="match status" value="1"/>
</dbReference>
<protein>
    <submittedName>
        <fullName evidence="4">Aminotransferase class I/II-fold pyridoxal phosphate-dependent enzyme</fullName>
    </submittedName>
</protein>
<dbReference type="EMBL" id="DVJQ01000001">
    <property type="protein sequence ID" value="HIS73391.1"/>
    <property type="molecule type" value="Genomic_DNA"/>
</dbReference>
<dbReference type="InterPro" id="IPR015424">
    <property type="entry name" value="PyrdxlP-dep_Trfase"/>
</dbReference>
<keyword evidence="4" id="KW-0032">Aminotransferase</keyword>
<dbReference type="Proteomes" id="UP000886865">
    <property type="component" value="Unassembled WGS sequence"/>
</dbReference>
<name>A0A9D1FGF3_9BACT</name>
<dbReference type="InterPro" id="IPR004839">
    <property type="entry name" value="Aminotransferase_I/II_large"/>
</dbReference>
<dbReference type="InterPro" id="IPR015422">
    <property type="entry name" value="PyrdxlP-dep_Trfase_small"/>
</dbReference>
<evidence type="ECO:0000313" key="5">
    <source>
        <dbReference type="Proteomes" id="UP000886865"/>
    </source>
</evidence>
<organism evidence="4 5">
    <name type="scientific">Candidatus Galligastranaerophilus intestinavium</name>
    <dbReference type="NCBI Taxonomy" id="2840836"/>
    <lineage>
        <taxon>Bacteria</taxon>
        <taxon>Candidatus Galligastranaerophilus</taxon>
    </lineage>
</organism>
<evidence type="ECO:0000256" key="1">
    <source>
        <dbReference type="ARBA" id="ARBA00001933"/>
    </source>
</evidence>
<feature type="domain" description="Aminotransferase class I/classII large" evidence="3">
    <location>
        <begin position="61"/>
        <end position="402"/>
    </location>
</feature>
<reference evidence="4" key="1">
    <citation type="submission" date="2020-10" db="EMBL/GenBank/DDBJ databases">
        <authorList>
            <person name="Gilroy R."/>
        </authorList>
    </citation>
    <scope>NUCLEOTIDE SEQUENCE</scope>
    <source>
        <strain evidence="4">CHK152-2871</strain>
    </source>
</reference>
<dbReference type="GO" id="GO:0008483">
    <property type="term" value="F:transaminase activity"/>
    <property type="evidence" value="ECO:0007669"/>
    <property type="project" value="UniProtKB-KW"/>
</dbReference>